<evidence type="ECO:0000313" key="3">
    <source>
        <dbReference type="Proteomes" id="UP001497472"/>
    </source>
</evidence>
<feature type="compositionally biased region" description="Basic and acidic residues" evidence="1">
    <location>
        <begin position="300"/>
        <end position="311"/>
    </location>
</feature>
<name>A0AAV1K0T2_9NEOP</name>
<feature type="region of interest" description="Disordered" evidence="1">
    <location>
        <begin position="1"/>
        <end position="32"/>
    </location>
</feature>
<comment type="caution">
    <text evidence="2">The sequence shown here is derived from an EMBL/GenBank/DDBJ whole genome shotgun (WGS) entry which is preliminary data.</text>
</comment>
<dbReference type="AlphaFoldDB" id="A0AAV1K0T2"/>
<evidence type="ECO:0000313" key="2">
    <source>
        <dbReference type="EMBL" id="CAK1554175.1"/>
    </source>
</evidence>
<reference evidence="2 3" key="1">
    <citation type="submission" date="2023-11" db="EMBL/GenBank/DDBJ databases">
        <authorList>
            <person name="Okamura Y."/>
        </authorList>
    </citation>
    <scope>NUCLEOTIDE SEQUENCE [LARGE SCALE GENOMIC DNA]</scope>
</reference>
<accession>A0AAV1K0T2</accession>
<feature type="region of interest" description="Disordered" evidence="1">
    <location>
        <begin position="177"/>
        <end position="317"/>
    </location>
</feature>
<evidence type="ECO:0000256" key="1">
    <source>
        <dbReference type="SAM" id="MobiDB-lite"/>
    </source>
</evidence>
<feature type="region of interest" description="Disordered" evidence="1">
    <location>
        <begin position="108"/>
        <end position="146"/>
    </location>
</feature>
<gene>
    <name evidence="2" type="ORF">LNINA_LOCUS13107</name>
</gene>
<dbReference type="Proteomes" id="UP001497472">
    <property type="component" value="Unassembled WGS sequence"/>
</dbReference>
<organism evidence="2 3">
    <name type="scientific">Leptosia nina</name>
    <dbReference type="NCBI Taxonomy" id="320188"/>
    <lineage>
        <taxon>Eukaryota</taxon>
        <taxon>Metazoa</taxon>
        <taxon>Ecdysozoa</taxon>
        <taxon>Arthropoda</taxon>
        <taxon>Hexapoda</taxon>
        <taxon>Insecta</taxon>
        <taxon>Pterygota</taxon>
        <taxon>Neoptera</taxon>
        <taxon>Endopterygota</taxon>
        <taxon>Lepidoptera</taxon>
        <taxon>Glossata</taxon>
        <taxon>Ditrysia</taxon>
        <taxon>Papilionoidea</taxon>
        <taxon>Pieridae</taxon>
        <taxon>Pierinae</taxon>
        <taxon>Leptosia</taxon>
    </lineage>
</organism>
<feature type="compositionally biased region" description="Basic and acidic residues" evidence="1">
    <location>
        <begin position="245"/>
        <end position="262"/>
    </location>
</feature>
<protein>
    <submittedName>
        <fullName evidence="2">Uncharacterized protein</fullName>
    </submittedName>
</protein>
<dbReference type="EMBL" id="CAVLEF010000265">
    <property type="protein sequence ID" value="CAK1554175.1"/>
    <property type="molecule type" value="Genomic_DNA"/>
</dbReference>
<keyword evidence="3" id="KW-1185">Reference proteome</keyword>
<proteinExistence type="predicted"/>
<sequence>MGDGLKITKDKRHRSSSSLAGGTVEGTRSERRLDIRASIPEVDDQFVLAQARCDDLQEKIDNVKESQGALRRFELPNPTRGYLDPATIEQHQMVGQVRGYSQLFRQPQVKSNAARKSPKPHSITHGHPEGDAYEVDSSTGRAEPQEVACGDDEVITDTIIPNDTRQYYDNYTGNVNVKKKKAKERDQKKLFGARRRNKDSLSKENVPNQHYGMYDMMADYTRGTNNRSPNPGRRHTVPQSTGLHQGEERPVVELFNKSRDSTSPDSWQRQPYQRIAPNNMDCEQKIEANEVESIEQEERDDPKKERSENRKLQRRLKFRGRHYELPTVASQMKQTGQRYGYEKGPMSCIPFIGSKSTAPSHNIGVNVQQVLNGIKVQQPLSRIPLTMAHHMGLDNVSSRSKITPQNKLVLNTIRLGNRVVRLPSYKRLLMSYTRVLHMYREGDGLVSRFLRSTVRCNYTYPTMAGVPTNRDDATSKAHSESQDAKSALELYAQLYHDYENILRQLKEEPDNSELEYRKKMMEKELNSHAKHIGKVIGERKKYLVDHLNELAENEEDLQASTSAYPAPRQ</sequence>
<feature type="compositionally biased region" description="Acidic residues" evidence="1">
    <location>
        <begin position="289"/>
        <end position="299"/>
    </location>
</feature>